<dbReference type="InterPro" id="IPR008250">
    <property type="entry name" value="ATPase_P-typ_transduc_dom_A_sf"/>
</dbReference>
<dbReference type="SUPFAM" id="SSF81653">
    <property type="entry name" value="Calcium ATPase, transduction domain A"/>
    <property type="match status" value="1"/>
</dbReference>
<dbReference type="Gene3D" id="3.30.70.100">
    <property type="match status" value="3"/>
</dbReference>
<dbReference type="AlphaFoldDB" id="A0A2T0FMS4"/>
<evidence type="ECO:0000256" key="6">
    <source>
        <dbReference type="ARBA" id="ARBA00022840"/>
    </source>
</evidence>
<comment type="similarity">
    <text evidence="2 10">Belongs to the cation transport ATPase (P-type) (TC 3.A.3) family. Type IB subfamily.</text>
</comment>
<dbReference type="OrthoDB" id="432719at2759"/>
<dbReference type="Gene3D" id="2.70.150.10">
    <property type="entry name" value="Calcium-transporting ATPase, cytoplasmic transduction domain A"/>
    <property type="match status" value="1"/>
</dbReference>
<proteinExistence type="inferred from homology"/>
<gene>
    <name evidence="12" type="ORF">B9G98_03918</name>
</gene>
<dbReference type="PANTHER" id="PTHR43520">
    <property type="entry name" value="ATP7, ISOFORM B"/>
    <property type="match status" value="1"/>
</dbReference>
<evidence type="ECO:0000256" key="8">
    <source>
        <dbReference type="ARBA" id="ARBA00022989"/>
    </source>
</evidence>
<keyword evidence="5 10" id="KW-0547">Nucleotide-binding</keyword>
<dbReference type="InterPro" id="IPR023214">
    <property type="entry name" value="HAD_sf"/>
</dbReference>
<evidence type="ECO:0000259" key="11">
    <source>
        <dbReference type="PROSITE" id="PS50846"/>
    </source>
</evidence>
<evidence type="ECO:0000256" key="4">
    <source>
        <dbReference type="ARBA" id="ARBA00022723"/>
    </source>
</evidence>
<evidence type="ECO:0000256" key="1">
    <source>
        <dbReference type="ARBA" id="ARBA00004141"/>
    </source>
</evidence>
<dbReference type="GeneID" id="36517666"/>
<dbReference type="PROSITE" id="PS50846">
    <property type="entry name" value="HMA_2"/>
    <property type="match status" value="2"/>
</dbReference>
<comment type="caution">
    <text evidence="12">The sequence shown here is derived from an EMBL/GenBank/DDBJ whole genome shotgun (WGS) entry which is preliminary data.</text>
</comment>
<dbReference type="PANTHER" id="PTHR43520:SF32">
    <property type="entry name" value="COPPER RESISTANCE P-TYPE ATPASE (EUROFUNG)"/>
    <property type="match status" value="1"/>
</dbReference>
<keyword evidence="8 10" id="KW-1133">Transmembrane helix</keyword>
<dbReference type="GO" id="GO:0043682">
    <property type="term" value="F:P-type divalent copper transporter activity"/>
    <property type="evidence" value="ECO:0007669"/>
    <property type="project" value="TreeGrafter"/>
</dbReference>
<dbReference type="NCBIfam" id="TIGR01525">
    <property type="entry name" value="ATPase-IB_hvy"/>
    <property type="match status" value="1"/>
</dbReference>
<dbReference type="InterPro" id="IPR001757">
    <property type="entry name" value="P_typ_ATPase"/>
</dbReference>
<dbReference type="Pfam" id="PF00403">
    <property type="entry name" value="HMA"/>
    <property type="match status" value="2"/>
</dbReference>
<feature type="transmembrane region" description="Helical" evidence="10">
    <location>
        <begin position="446"/>
        <end position="467"/>
    </location>
</feature>
<name>A0A2T0FMS4_9ASCO</name>
<dbReference type="SFLD" id="SFLDG00002">
    <property type="entry name" value="C1.7:_P-type_atpase_like"/>
    <property type="match status" value="1"/>
</dbReference>
<dbReference type="CDD" id="cd02094">
    <property type="entry name" value="P-type_ATPase_Cu-like"/>
    <property type="match status" value="1"/>
</dbReference>
<keyword evidence="9 10" id="KW-0472">Membrane</keyword>
<keyword evidence="3 10" id="KW-0812">Transmembrane</keyword>
<dbReference type="GO" id="GO:0016887">
    <property type="term" value="F:ATP hydrolysis activity"/>
    <property type="evidence" value="ECO:0007669"/>
    <property type="project" value="InterPro"/>
</dbReference>
<dbReference type="PRINTS" id="PR00119">
    <property type="entry name" value="CATATPASE"/>
</dbReference>
<dbReference type="InterPro" id="IPR018303">
    <property type="entry name" value="ATPase_P-typ_P_site"/>
</dbReference>
<evidence type="ECO:0000256" key="10">
    <source>
        <dbReference type="RuleBase" id="RU362081"/>
    </source>
</evidence>
<feature type="transmembrane region" description="Helical" evidence="10">
    <location>
        <begin position="674"/>
        <end position="703"/>
    </location>
</feature>
<feature type="transmembrane region" description="Helical" evidence="10">
    <location>
        <begin position="479"/>
        <end position="497"/>
    </location>
</feature>
<evidence type="ECO:0000256" key="7">
    <source>
        <dbReference type="ARBA" id="ARBA00022967"/>
    </source>
</evidence>
<dbReference type="SFLD" id="SFLDS00003">
    <property type="entry name" value="Haloacid_Dehalogenase"/>
    <property type="match status" value="1"/>
</dbReference>
<dbReference type="GO" id="GO:0016020">
    <property type="term" value="C:membrane"/>
    <property type="evidence" value="ECO:0007669"/>
    <property type="project" value="UniProtKB-SubCell"/>
</dbReference>
<comment type="subcellular location">
    <subcellularLocation>
        <location evidence="1">Membrane</location>
        <topology evidence="1">Multi-pass membrane protein</topology>
    </subcellularLocation>
</comment>
<dbReference type="InterPro" id="IPR027256">
    <property type="entry name" value="P-typ_ATPase_IB"/>
</dbReference>
<dbReference type="PROSITE" id="PS01047">
    <property type="entry name" value="HMA_1"/>
    <property type="match status" value="1"/>
</dbReference>
<dbReference type="InterPro" id="IPR017969">
    <property type="entry name" value="Heavy-metal-associated_CS"/>
</dbReference>
<keyword evidence="7" id="KW-1278">Translocase</keyword>
<dbReference type="InterPro" id="IPR036412">
    <property type="entry name" value="HAD-like_sf"/>
</dbReference>
<dbReference type="InterPro" id="IPR059000">
    <property type="entry name" value="ATPase_P-type_domA"/>
</dbReference>
<sequence length="1065" mass="116808">MLATHVITVRNIHCGSCEDDIRKIIQEEYPQAKVVFVGSDVVVEIPGSETFDGTAISRKLYERGFEVIRVDSQPFHSRRLSWVGRLFSGNTRHERHAAICEQCAHHEESEEPDHQPATETYRAVYSIQGMSCASCARSIDEGVRERVPEIKDISVDVMNHSVALLVPNALVADKVQEVIRDLGYECQLTELLPVSTTVEYIVEASLGGMTCSNCANSIKDTALGLAFVDDAKIDVLSGSGIFHISDESKVEDLKSAIEDSGYTFELINVSPRHMSELIQQSRTINIKVEGMFCEQCPQHVMDVLKSYGDAVEVVNSITLDEPYVKFTYVPNAPKFTIRQIIDKISRANPELTISFVRPQSIEELAAEHMQLEKREIISRLWLTGLISIPMTYFMIRMSTVHMSWIDNASTLVLATPVYFFADDMFHIKSIKELKGVLSEKSWSRRLFHFGSMNLLMSLGTSISYWASLFMFFQDSMSETYFDSVVFLTLFLLVGRYLDVYSKAKASSAVSSLNELCPDEVQLVVDGDTVTQPVYAIDVNDTVKVFSGQKAAVDGLVISGASEFDEAMLTGESLPVLKRDGNYVYAGTVNCGSEAVVVKVTAANKGTFLDGIMSAVRQGQMTTSPIERVAEQVTSAFVPVVTYLALFVWLVWYVLGRSGRLPDEYLEHSRANSWGVWSMEFAIAVFVVACPCGIGLAAPTALFVGSRLAAKYGILARGGGEAFQEGAALDIVCFDKTGTITEGGNPQITDVWFKPGVTPQGELVQLAARLESESVHPLAKAVVSYAADRELMTSRVENIRQIAGRGIIGQVSAGPFQGKRAIMGNERLIKEQGIESGENEKLEKWKKEGKSVILLALDGDVVALFAAQDTIRPEAKQVIHALQTRGISTWMISGDNLKTARAIAAQAGIPPDQVIAEVLPEEKAERVRWLQKTGKADKSHSGRAIVAMVGDGVNDAPSLSACDVGIAIGTGADITLQSAKFVLVRSDLRGVPIVIDLSAAVMNRVRLNFFWAAIYNIVMIPLAAGVFYPWTETRLNPVLASLAMALSSVSVVFSSLALQWFKPRID</sequence>
<feature type="transmembrane region" description="Helical" evidence="10">
    <location>
        <begin position="1041"/>
        <end position="1060"/>
    </location>
</feature>
<keyword evidence="6 10" id="KW-0067">ATP-binding</keyword>
<dbReference type="Gene3D" id="3.40.1110.10">
    <property type="entry name" value="Calcium-transporting ATPase, cytoplasmic domain N"/>
    <property type="match status" value="1"/>
</dbReference>
<accession>A0A2T0FMS4</accession>
<dbReference type="CDD" id="cd00371">
    <property type="entry name" value="HMA"/>
    <property type="match status" value="2"/>
</dbReference>
<dbReference type="SUPFAM" id="SSF81665">
    <property type="entry name" value="Calcium ATPase, transmembrane domain M"/>
    <property type="match status" value="1"/>
</dbReference>
<dbReference type="GO" id="GO:0005507">
    <property type="term" value="F:copper ion binding"/>
    <property type="evidence" value="ECO:0007669"/>
    <property type="project" value="TreeGrafter"/>
</dbReference>
<evidence type="ECO:0000256" key="5">
    <source>
        <dbReference type="ARBA" id="ARBA00022741"/>
    </source>
</evidence>
<evidence type="ECO:0000313" key="13">
    <source>
        <dbReference type="Proteomes" id="UP000238350"/>
    </source>
</evidence>
<evidence type="ECO:0000256" key="3">
    <source>
        <dbReference type="ARBA" id="ARBA00022692"/>
    </source>
</evidence>
<feature type="transmembrane region" description="Helical" evidence="10">
    <location>
        <begin position="1008"/>
        <end position="1029"/>
    </location>
</feature>
<dbReference type="InterPro" id="IPR023299">
    <property type="entry name" value="ATPase_P-typ_cyto_dom_N"/>
</dbReference>
<dbReference type="GO" id="GO:0055070">
    <property type="term" value="P:copper ion homeostasis"/>
    <property type="evidence" value="ECO:0007669"/>
    <property type="project" value="TreeGrafter"/>
</dbReference>
<dbReference type="RefSeq" id="XP_024666243.1">
    <property type="nucleotide sequence ID" value="XM_024810475.1"/>
</dbReference>
<dbReference type="NCBIfam" id="TIGR01494">
    <property type="entry name" value="ATPase_P-type"/>
    <property type="match status" value="1"/>
</dbReference>
<dbReference type="SUPFAM" id="SSF55008">
    <property type="entry name" value="HMA, heavy metal-associated domain"/>
    <property type="match status" value="3"/>
</dbReference>
<keyword evidence="4 10" id="KW-0479">Metal-binding</keyword>
<evidence type="ECO:0000256" key="2">
    <source>
        <dbReference type="ARBA" id="ARBA00006024"/>
    </source>
</evidence>
<evidence type="ECO:0000256" key="9">
    <source>
        <dbReference type="ARBA" id="ARBA00023136"/>
    </source>
</evidence>
<evidence type="ECO:0000313" key="12">
    <source>
        <dbReference type="EMBL" id="PRT56298.1"/>
    </source>
</evidence>
<dbReference type="Gene3D" id="3.40.50.1000">
    <property type="entry name" value="HAD superfamily/HAD-like"/>
    <property type="match status" value="1"/>
</dbReference>
<feature type="domain" description="HMA" evidence="11">
    <location>
        <begin position="200"/>
        <end position="265"/>
    </location>
</feature>
<reference evidence="12 13" key="1">
    <citation type="submission" date="2017-04" db="EMBL/GenBank/DDBJ databases">
        <title>Genome sequencing of [Candida] sorbophila.</title>
        <authorList>
            <person name="Ahn J.O."/>
        </authorList>
    </citation>
    <scope>NUCLEOTIDE SEQUENCE [LARGE SCALE GENOMIC DNA]</scope>
    <source>
        <strain evidence="12 13">DS02</strain>
    </source>
</reference>
<dbReference type="STRING" id="45607.A0A2T0FMS4"/>
<dbReference type="Pfam" id="PF00702">
    <property type="entry name" value="Hydrolase"/>
    <property type="match status" value="1"/>
</dbReference>
<dbReference type="InterPro" id="IPR023298">
    <property type="entry name" value="ATPase_P-typ_TM_dom_sf"/>
</dbReference>
<dbReference type="PROSITE" id="PS00154">
    <property type="entry name" value="ATPASE_E1_E2"/>
    <property type="match status" value="1"/>
</dbReference>
<dbReference type="SFLD" id="SFLDF00027">
    <property type="entry name" value="p-type_atpase"/>
    <property type="match status" value="1"/>
</dbReference>
<dbReference type="SUPFAM" id="SSF56784">
    <property type="entry name" value="HAD-like"/>
    <property type="match status" value="1"/>
</dbReference>
<feature type="transmembrane region" description="Helical" evidence="10">
    <location>
        <begin position="407"/>
        <end position="425"/>
    </location>
</feature>
<feature type="domain" description="HMA" evidence="11">
    <location>
        <begin position="121"/>
        <end position="187"/>
    </location>
</feature>
<dbReference type="InterPro" id="IPR044492">
    <property type="entry name" value="P_typ_ATPase_HD_dom"/>
</dbReference>
<dbReference type="InterPro" id="IPR036163">
    <property type="entry name" value="HMA_dom_sf"/>
</dbReference>
<dbReference type="InterPro" id="IPR006121">
    <property type="entry name" value="HMA_dom"/>
</dbReference>
<dbReference type="EMBL" id="NDIQ01000022">
    <property type="protein sequence ID" value="PRT56298.1"/>
    <property type="molecule type" value="Genomic_DNA"/>
</dbReference>
<protein>
    <submittedName>
        <fullName evidence="12">Putative copper-transporting ATPase HMA5</fullName>
    </submittedName>
</protein>
<keyword evidence="13" id="KW-1185">Reference proteome</keyword>
<dbReference type="GO" id="GO:0005524">
    <property type="term" value="F:ATP binding"/>
    <property type="evidence" value="ECO:0007669"/>
    <property type="project" value="UniProtKB-UniRule"/>
</dbReference>
<dbReference type="Pfam" id="PF00122">
    <property type="entry name" value="E1-E2_ATPase"/>
    <property type="match status" value="1"/>
</dbReference>
<organism evidence="12 13">
    <name type="scientific">Wickerhamiella sorbophila</name>
    <dbReference type="NCBI Taxonomy" id="45607"/>
    <lineage>
        <taxon>Eukaryota</taxon>
        <taxon>Fungi</taxon>
        <taxon>Dikarya</taxon>
        <taxon>Ascomycota</taxon>
        <taxon>Saccharomycotina</taxon>
        <taxon>Dipodascomycetes</taxon>
        <taxon>Dipodascales</taxon>
        <taxon>Trichomonascaceae</taxon>
        <taxon>Wickerhamiella</taxon>
    </lineage>
</organism>
<dbReference type="Proteomes" id="UP000238350">
    <property type="component" value="Unassembled WGS sequence"/>
</dbReference>
<feature type="transmembrane region" description="Helical" evidence="10">
    <location>
        <begin position="635"/>
        <end position="654"/>
    </location>
</feature>